<dbReference type="EMBL" id="JAWDJR010000023">
    <property type="protein sequence ID" value="KAK9952930.1"/>
    <property type="molecule type" value="Genomic_DNA"/>
</dbReference>
<feature type="compositionally biased region" description="Basic and acidic residues" evidence="2">
    <location>
        <begin position="505"/>
        <end position="515"/>
    </location>
</feature>
<keyword evidence="1" id="KW-0862">Zinc</keyword>
<dbReference type="InterPro" id="IPR048270">
    <property type="entry name" value="PNMA_C"/>
</dbReference>
<protein>
    <recommendedName>
        <fullName evidence="3">CCHC-type domain-containing protein</fullName>
    </recommendedName>
</protein>
<keyword evidence="5" id="KW-1185">Reference proteome</keyword>
<feature type="region of interest" description="Disordered" evidence="2">
    <location>
        <begin position="445"/>
        <end position="465"/>
    </location>
</feature>
<gene>
    <name evidence="4" type="ORF">ABG768_016958</name>
</gene>
<dbReference type="Proteomes" id="UP001479290">
    <property type="component" value="Unassembled WGS sequence"/>
</dbReference>
<dbReference type="Pfam" id="PF14893">
    <property type="entry name" value="PNMA"/>
    <property type="match status" value="1"/>
</dbReference>
<sequence length="579" mass="64989">MEVIDLENVLIENAVIISGLTNTEIDEDLTDFLKKYGSIHRHLTIDDPKSPYHREVIVEYGSGSAIVALKPLLPYTFKSPHNVAYHIKLLSSVYTSAVTESATTHYFAELKRIAKLSGRTFDDLLKEQLLANATDAADNPADANDLESSQMSGYSPPDIPFPTKRTEHSDERRNSDTVQRVSTGSFSPTLETKDVNPSEVQRMIIEHIVKSDGASTSSASFRLRVFSGKVPRPIGEVDYETWRNSVELILQDPSLSDLHRSKKILDSLLPPASEIVKQLGAKALPAAYLDVLDSAFDTIEDGDDLFAKFLNTLQNAGEKPSLYLQRLYTNLLKVMKRGGIPVDEADRQLLKQFCRGCWDDTLIAKLQLEQKRNKPPPFPELLLQLRSEENKYFTKESRMKQHLGVQRQRASSHVVTANPLDLNHNEVSEHAEVAELKKQIAKLQSQLAKQRSKPTRQSELPSNDSVLELKQQVTELQSQMAKLRVQKNSEPKSNSSKSKQTNTQVRKDPPTADHKQPHRPKPGYCFRCGEDGHVVSICENDPNPSLVTDKRKQLRERQVLWDSQYGPSASGTLNAAQPL</sequence>
<dbReference type="GO" id="GO:0008270">
    <property type="term" value="F:zinc ion binding"/>
    <property type="evidence" value="ECO:0007669"/>
    <property type="project" value="UniProtKB-KW"/>
</dbReference>
<feature type="region of interest" description="Disordered" evidence="2">
    <location>
        <begin position="478"/>
        <end position="520"/>
    </location>
</feature>
<dbReference type="PANTHER" id="PTHR23095:SF53">
    <property type="entry name" value="ZINC FINGER CCHC DOMAIN-CONTAINING PROTEIN 12-LIKE"/>
    <property type="match status" value="1"/>
</dbReference>
<name>A0AAW1YY98_CULAL</name>
<reference evidence="4 5" key="1">
    <citation type="submission" date="2024-05" db="EMBL/GenBank/DDBJ databases">
        <title>A high-quality chromosomal-level genome assembly of Topmouth culter (Culter alburnus).</title>
        <authorList>
            <person name="Zhao H."/>
        </authorList>
    </citation>
    <scope>NUCLEOTIDE SEQUENCE [LARGE SCALE GENOMIC DNA]</scope>
    <source>
        <strain evidence="4">CATC2023</strain>
        <tissue evidence="4">Muscle</tissue>
    </source>
</reference>
<feature type="region of interest" description="Disordered" evidence="2">
    <location>
        <begin position="136"/>
        <end position="193"/>
    </location>
</feature>
<dbReference type="PANTHER" id="PTHR23095">
    <property type="entry name" value="PARANEOPLASTIC ANTIGEN"/>
    <property type="match status" value="1"/>
</dbReference>
<dbReference type="GO" id="GO:0003676">
    <property type="term" value="F:nucleic acid binding"/>
    <property type="evidence" value="ECO:0007669"/>
    <property type="project" value="InterPro"/>
</dbReference>
<dbReference type="InterPro" id="IPR001878">
    <property type="entry name" value="Znf_CCHC"/>
</dbReference>
<dbReference type="PROSITE" id="PS50158">
    <property type="entry name" value="ZF_CCHC"/>
    <property type="match status" value="1"/>
</dbReference>
<dbReference type="AlphaFoldDB" id="A0AAW1YY98"/>
<evidence type="ECO:0000256" key="1">
    <source>
        <dbReference type="PROSITE-ProRule" id="PRU00047"/>
    </source>
</evidence>
<comment type="caution">
    <text evidence="4">The sequence shown here is derived from an EMBL/GenBank/DDBJ whole genome shotgun (WGS) entry which is preliminary data.</text>
</comment>
<feature type="compositionally biased region" description="Basic and acidic residues" evidence="2">
    <location>
        <begin position="164"/>
        <end position="175"/>
    </location>
</feature>
<keyword evidence="1" id="KW-0479">Metal-binding</keyword>
<keyword evidence="1" id="KW-0863">Zinc-finger</keyword>
<feature type="domain" description="CCHC-type" evidence="3">
    <location>
        <begin position="525"/>
        <end position="540"/>
    </location>
</feature>
<evidence type="ECO:0000259" key="3">
    <source>
        <dbReference type="PROSITE" id="PS50158"/>
    </source>
</evidence>
<evidence type="ECO:0000256" key="2">
    <source>
        <dbReference type="SAM" id="MobiDB-lite"/>
    </source>
</evidence>
<accession>A0AAW1YY98</accession>
<organism evidence="4 5">
    <name type="scientific">Culter alburnus</name>
    <name type="common">Topmouth culter</name>
    <dbReference type="NCBI Taxonomy" id="194366"/>
    <lineage>
        <taxon>Eukaryota</taxon>
        <taxon>Metazoa</taxon>
        <taxon>Chordata</taxon>
        <taxon>Craniata</taxon>
        <taxon>Vertebrata</taxon>
        <taxon>Euteleostomi</taxon>
        <taxon>Actinopterygii</taxon>
        <taxon>Neopterygii</taxon>
        <taxon>Teleostei</taxon>
        <taxon>Ostariophysi</taxon>
        <taxon>Cypriniformes</taxon>
        <taxon>Xenocyprididae</taxon>
        <taxon>Xenocypridinae</taxon>
        <taxon>Culter</taxon>
    </lineage>
</organism>
<proteinExistence type="predicted"/>
<feature type="compositionally biased region" description="Low complexity" evidence="2">
    <location>
        <begin position="491"/>
        <end position="504"/>
    </location>
</feature>
<feature type="compositionally biased region" description="Polar residues" evidence="2">
    <location>
        <begin position="176"/>
        <end position="190"/>
    </location>
</feature>
<evidence type="ECO:0000313" key="4">
    <source>
        <dbReference type="EMBL" id="KAK9952930.1"/>
    </source>
</evidence>
<dbReference type="InterPro" id="IPR026523">
    <property type="entry name" value="PNMA"/>
</dbReference>
<evidence type="ECO:0000313" key="5">
    <source>
        <dbReference type="Proteomes" id="UP001479290"/>
    </source>
</evidence>